<organism evidence="3 4">
    <name type="scientific">Methyloceanibacter caenitepidi</name>
    <dbReference type="NCBI Taxonomy" id="1384459"/>
    <lineage>
        <taxon>Bacteria</taxon>
        <taxon>Pseudomonadati</taxon>
        <taxon>Pseudomonadota</taxon>
        <taxon>Alphaproteobacteria</taxon>
        <taxon>Hyphomicrobiales</taxon>
        <taxon>Hyphomicrobiaceae</taxon>
        <taxon>Methyloceanibacter</taxon>
    </lineage>
</organism>
<keyword evidence="4" id="KW-1185">Reference proteome</keyword>
<dbReference type="Gene3D" id="1.25.40.10">
    <property type="entry name" value="Tetratricopeptide repeat domain"/>
    <property type="match status" value="1"/>
</dbReference>
<dbReference type="PANTHER" id="PTHR11102:SF160">
    <property type="entry name" value="ERAD-ASSOCIATED E3 UBIQUITIN-PROTEIN LIGASE COMPONENT HRD3"/>
    <property type="match status" value="1"/>
</dbReference>
<feature type="region of interest" description="Disordered" evidence="1">
    <location>
        <begin position="149"/>
        <end position="179"/>
    </location>
</feature>
<sequence length="179" mass="19511">MLRSVYVAGAVLGAAIFGIAGSAAAQSLEGAMATYYRGDYPEAMQAMTPFAKDGDRHAQYLIGYMHERGQGVPQDYAEAANWYAQAAELGHPFAQNNLGVLYKHGRGVPKDLVAAYAWFGLAAEGYQAAEFGHRERALANQQDVAARMTGEQLTEAKKRIQEHHANDPGLPEYRPPNVR</sequence>
<keyword evidence="2" id="KW-0732">Signal</keyword>
<evidence type="ECO:0000256" key="2">
    <source>
        <dbReference type="SAM" id="SignalP"/>
    </source>
</evidence>
<evidence type="ECO:0008006" key="5">
    <source>
        <dbReference type="Google" id="ProtNLM"/>
    </source>
</evidence>
<dbReference type="STRING" id="1384459.GL4_1932"/>
<dbReference type="InterPro" id="IPR011990">
    <property type="entry name" value="TPR-like_helical_dom_sf"/>
</dbReference>
<dbReference type="InterPro" id="IPR050767">
    <property type="entry name" value="Sel1_AlgK"/>
</dbReference>
<evidence type="ECO:0000313" key="3">
    <source>
        <dbReference type="EMBL" id="BAQ17383.1"/>
    </source>
</evidence>
<dbReference type="SUPFAM" id="SSF81901">
    <property type="entry name" value="HCP-like"/>
    <property type="match status" value="1"/>
</dbReference>
<accession>A0A0A8K377</accession>
<dbReference type="SMART" id="SM00671">
    <property type="entry name" value="SEL1"/>
    <property type="match status" value="2"/>
</dbReference>
<dbReference type="Proteomes" id="UP000031643">
    <property type="component" value="Chromosome"/>
</dbReference>
<feature type="chain" id="PRO_5002038883" description="Sel1 repeat family protein" evidence="2">
    <location>
        <begin position="26"/>
        <end position="179"/>
    </location>
</feature>
<dbReference type="RefSeq" id="WP_045366898.1">
    <property type="nucleotide sequence ID" value="NZ_AP014648.1"/>
</dbReference>
<proteinExistence type="predicted"/>
<evidence type="ECO:0000313" key="4">
    <source>
        <dbReference type="Proteomes" id="UP000031643"/>
    </source>
</evidence>
<protein>
    <recommendedName>
        <fullName evidence="5">Sel1 repeat family protein</fullName>
    </recommendedName>
</protein>
<dbReference type="EMBL" id="AP014648">
    <property type="protein sequence ID" value="BAQ17383.1"/>
    <property type="molecule type" value="Genomic_DNA"/>
</dbReference>
<reference evidence="3 4" key="1">
    <citation type="submission" date="2014-09" db="EMBL/GenBank/DDBJ databases">
        <title>Genome sequencing of Methyloceanibacter caenitepidi Gela4.</title>
        <authorList>
            <person name="Takeuchi M."/>
            <person name="Susumu S."/>
            <person name="Kamagata Y."/>
            <person name="Oshima K."/>
            <person name="Hattori M."/>
            <person name="Iwasaki W."/>
        </authorList>
    </citation>
    <scope>NUCLEOTIDE SEQUENCE [LARGE SCALE GENOMIC DNA]</scope>
    <source>
        <strain evidence="3 4">Gela4</strain>
    </source>
</reference>
<evidence type="ECO:0000256" key="1">
    <source>
        <dbReference type="SAM" id="MobiDB-lite"/>
    </source>
</evidence>
<dbReference type="InterPro" id="IPR006597">
    <property type="entry name" value="Sel1-like"/>
</dbReference>
<gene>
    <name evidence="3" type="ORF">GL4_1932</name>
</gene>
<dbReference type="PANTHER" id="PTHR11102">
    <property type="entry name" value="SEL-1-LIKE PROTEIN"/>
    <property type="match status" value="1"/>
</dbReference>
<dbReference type="OrthoDB" id="112232at2"/>
<dbReference type="AlphaFoldDB" id="A0A0A8K377"/>
<name>A0A0A8K377_9HYPH</name>
<feature type="signal peptide" evidence="2">
    <location>
        <begin position="1"/>
        <end position="25"/>
    </location>
</feature>
<dbReference type="KEGG" id="mcg:GL4_1932"/>
<dbReference type="Pfam" id="PF08238">
    <property type="entry name" value="Sel1"/>
    <property type="match status" value="2"/>
</dbReference>
<dbReference type="HOGENOM" id="CLU_000288_36_8_5"/>
<feature type="compositionally biased region" description="Basic and acidic residues" evidence="1">
    <location>
        <begin position="154"/>
        <end position="166"/>
    </location>
</feature>